<dbReference type="KEGG" id="kox:KOX_25765"/>
<proteinExistence type="predicted"/>
<evidence type="ECO:0000313" key="2">
    <source>
        <dbReference type="Proteomes" id="UP000007843"/>
    </source>
</evidence>
<name>A0A0H3HEG9_KLEM8</name>
<reference evidence="1 2" key="1">
    <citation type="journal article" date="2012" name="J. Bacteriol.">
        <title>Complete genome sequence of Klebsiella oxytoca KCTC 1686, used in production of 2,3-butanediol.</title>
        <authorList>
            <person name="Shin S.H."/>
            <person name="Kim S."/>
            <person name="Kim J.Y."/>
            <person name="Lee S."/>
            <person name="Um Y."/>
            <person name="Oh M.K."/>
            <person name="Kim Y.R."/>
            <person name="Lee J."/>
            <person name="Yang K.S."/>
        </authorList>
    </citation>
    <scope>NUCLEOTIDE SEQUENCE [LARGE SCALE GENOMIC DNA]</scope>
    <source>
        <strain evidence="2">ATCC 8724 / DSM 4798 / JCM 20051 / NBRC 3318 / NRRL B-199 / KCTC 1686</strain>
    </source>
</reference>
<dbReference type="Proteomes" id="UP000007843">
    <property type="component" value="Chromosome"/>
</dbReference>
<organism evidence="1 2">
    <name type="scientific">Klebsiella michiganensis (strain ATCC 8724 / DSM 4798 / JCM 20051 / NBRC 3318 / NRRL B-199 / KCTC 1686 / BUCSAV 143 / CCM 1901)</name>
    <dbReference type="NCBI Taxonomy" id="1006551"/>
    <lineage>
        <taxon>Bacteria</taxon>
        <taxon>Pseudomonadati</taxon>
        <taxon>Pseudomonadota</taxon>
        <taxon>Gammaproteobacteria</taxon>
        <taxon>Enterobacterales</taxon>
        <taxon>Enterobacteriaceae</taxon>
        <taxon>Klebsiella/Raoultella group</taxon>
        <taxon>Klebsiella</taxon>
    </lineage>
</organism>
<sequence>MWLVAPCQSDPLQDTGIGFILNLAEMIKIMITIINKIMNNCINM</sequence>
<accession>A0A0H3HEG9</accession>
<dbReference type="HOGENOM" id="CLU_3217483_0_0_6"/>
<protein>
    <submittedName>
        <fullName evidence="1">Uncharacterized protein</fullName>
    </submittedName>
</protein>
<evidence type="ECO:0000313" key="1">
    <source>
        <dbReference type="EMBL" id="AEX06864.1"/>
    </source>
</evidence>
<dbReference type="AlphaFoldDB" id="A0A0H3HEG9"/>
<dbReference type="EMBL" id="CP003218">
    <property type="protein sequence ID" value="AEX06864.1"/>
    <property type="molecule type" value="Genomic_DNA"/>
</dbReference>
<gene>
    <name evidence="1" type="ordered locus">KOX_25765</name>
</gene>
<dbReference type="PATRIC" id="fig|1006551.4.peg.5174"/>